<evidence type="ECO:0000313" key="2">
    <source>
        <dbReference type="Proteomes" id="UP000658656"/>
    </source>
</evidence>
<name>A0A8H9J793_9PSEU</name>
<keyword evidence="2" id="KW-1185">Reference proteome</keyword>
<dbReference type="EMBL" id="BNAV01000020">
    <property type="protein sequence ID" value="GHF87121.1"/>
    <property type="molecule type" value="Genomic_DNA"/>
</dbReference>
<evidence type="ECO:0000313" key="1">
    <source>
        <dbReference type="EMBL" id="GHF87121.1"/>
    </source>
</evidence>
<reference evidence="1" key="2">
    <citation type="submission" date="2020-09" db="EMBL/GenBank/DDBJ databases">
        <authorList>
            <person name="Sun Q."/>
            <person name="Zhou Y."/>
        </authorList>
    </citation>
    <scope>NUCLEOTIDE SEQUENCE</scope>
    <source>
        <strain evidence="1">CGMCC 4.7679</strain>
    </source>
</reference>
<reference evidence="1" key="1">
    <citation type="journal article" date="2014" name="Int. J. Syst. Evol. Microbiol.">
        <title>Complete genome sequence of Corynebacterium casei LMG S-19264T (=DSM 44701T), isolated from a smear-ripened cheese.</title>
        <authorList>
            <consortium name="US DOE Joint Genome Institute (JGI-PGF)"/>
            <person name="Walter F."/>
            <person name="Albersmeier A."/>
            <person name="Kalinowski J."/>
            <person name="Ruckert C."/>
        </authorList>
    </citation>
    <scope>NUCLEOTIDE SEQUENCE</scope>
    <source>
        <strain evidence="1">CGMCC 4.7679</strain>
    </source>
</reference>
<dbReference type="Proteomes" id="UP000658656">
    <property type="component" value="Unassembled WGS sequence"/>
</dbReference>
<comment type="caution">
    <text evidence="1">The sequence shown here is derived from an EMBL/GenBank/DDBJ whole genome shotgun (WGS) entry which is preliminary data.</text>
</comment>
<protein>
    <submittedName>
        <fullName evidence="1">Uncharacterized protein</fullName>
    </submittedName>
</protein>
<organism evidence="1 2">
    <name type="scientific">Amycolatopsis bartoniae</name>
    <dbReference type="NCBI Taxonomy" id="941986"/>
    <lineage>
        <taxon>Bacteria</taxon>
        <taxon>Bacillati</taxon>
        <taxon>Actinomycetota</taxon>
        <taxon>Actinomycetes</taxon>
        <taxon>Pseudonocardiales</taxon>
        <taxon>Pseudonocardiaceae</taxon>
        <taxon>Amycolatopsis</taxon>
    </lineage>
</organism>
<accession>A0A8H9J793</accession>
<gene>
    <name evidence="1" type="ORF">GCM10017566_71270</name>
</gene>
<dbReference type="AlphaFoldDB" id="A0A8H9J793"/>
<proteinExistence type="predicted"/>
<sequence>MTATLLTVEGVRLTTGIARGGGCVARGMGTGSWSAVEAAAWAVVATGTPWTATEATASQPAEGVG</sequence>